<dbReference type="InterPro" id="IPR013785">
    <property type="entry name" value="Aldolase_TIM"/>
</dbReference>
<dbReference type="InterPro" id="IPR058240">
    <property type="entry name" value="rSAM_sf"/>
</dbReference>
<comment type="cofactor">
    <cofactor evidence="12">
        <name>[4Fe-4S] cluster</name>
        <dbReference type="ChEBI" id="CHEBI:49883"/>
    </cofactor>
    <text evidence="12">Binds 2 [4Fe-4S] clusters. Binds 1 [4Fe-4S] cluster coordinated with 3 cysteines and an exchangeable S-adenosyl-L-methionine and 1 [4Fe-4S] cluster coordinated with 3 cysteines and the GTP-derived substrate.</text>
</comment>
<evidence type="ECO:0000256" key="11">
    <source>
        <dbReference type="ARBA" id="ARBA00048697"/>
    </source>
</evidence>
<dbReference type="PROSITE" id="PS51918">
    <property type="entry name" value="RADICAL_SAM"/>
    <property type="match status" value="1"/>
</dbReference>
<feature type="domain" description="Radical SAM core" evidence="13">
    <location>
        <begin position="12"/>
        <end position="223"/>
    </location>
</feature>
<evidence type="ECO:0000256" key="3">
    <source>
        <dbReference type="ARBA" id="ARBA00022691"/>
    </source>
</evidence>
<dbReference type="SFLD" id="SFLDG01067">
    <property type="entry name" value="SPASM/twitch_domain_containing"/>
    <property type="match status" value="1"/>
</dbReference>
<dbReference type="Pfam" id="PF06463">
    <property type="entry name" value="Mob_synth_C"/>
    <property type="match status" value="1"/>
</dbReference>
<keyword evidence="5 12" id="KW-0547">Nucleotide-binding</keyword>
<dbReference type="InterPro" id="IPR000385">
    <property type="entry name" value="MoaA_NifB_PqqE_Fe-S-bd_CS"/>
</dbReference>
<keyword evidence="8 12" id="KW-0342">GTP-binding</keyword>
<comment type="pathway">
    <text evidence="12">Cofactor biosynthesis; molybdopterin biosynthesis.</text>
</comment>
<feature type="binding site" evidence="12">
    <location>
        <position position="124"/>
    </location>
    <ligand>
        <name>S-adenosyl-L-methionine</name>
        <dbReference type="ChEBI" id="CHEBI:59789"/>
    </ligand>
</feature>
<keyword evidence="10 12" id="KW-0456">Lyase</keyword>
<protein>
    <recommendedName>
        <fullName evidence="1 12">GTP 3',8-cyclase</fullName>
        <ecNumber evidence="1 12">4.1.99.22</ecNumber>
    </recommendedName>
    <alternativeName>
        <fullName evidence="12">Molybdenum cofactor biosynthesis protein A</fullName>
    </alternativeName>
</protein>
<comment type="caution">
    <text evidence="14">The sequence shown here is derived from an EMBL/GenBank/DDBJ whole genome shotgun (WGS) entry which is preliminary data.</text>
</comment>
<proteinExistence type="inferred from homology"/>
<dbReference type="GO" id="GO:0006777">
    <property type="term" value="P:Mo-molybdopterin cofactor biosynthetic process"/>
    <property type="evidence" value="ECO:0007669"/>
    <property type="project" value="UniProtKB-UniRule"/>
</dbReference>
<evidence type="ECO:0000256" key="6">
    <source>
        <dbReference type="ARBA" id="ARBA00023004"/>
    </source>
</evidence>
<dbReference type="EC" id="4.1.99.22" evidence="1 12"/>
<evidence type="ECO:0000313" key="15">
    <source>
        <dbReference type="Proteomes" id="UP001185092"/>
    </source>
</evidence>
<evidence type="ECO:0000256" key="2">
    <source>
        <dbReference type="ARBA" id="ARBA00022485"/>
    </source>
</evidence>
<comment type="similarity">
    <text evidence="12">Belongs to the radical SAM superfamily. MoaA family.</text>
</comment>
<gene>
    <name evidence="12" type="primary">moaA</name>
    <name evidence="14" type="ORF">HNQ88_000788</name>
</gene>
<dbReference type="GO" id="GO:0005525">
    <property type="term" value="F:GTP binding"/>
    <property type="evidence" value="ECO:0007669"/>
    <property type="project" value="UniProtKB-UniRule"/>
</dbReference>
<dbReference type="InterPro" id="IPR050105">
    <property type="entry name" value="MoCo_biosynth_MoaA/MoaC"/>
</dbReference>
<dbReference type="HAMAP" id="MF_01225_B">
    <property type="entry name" value="MoaA_B"/>
    <property type="match status" value="1"/>
</dbReference>
<feature type="binding site" evidence="12">
    <location>
        <position position="32"/>
    </location>
    <ligand>
        <name>[4Fe-4S] cluster</name>
        <dbReference type="ChEBI" id="CHEBI:49883"/>
        <label>1</label>
        <note>4Fe-4S-S-AdoMet</note>
    </ligand>
</feature>
<feature type="binding site" evidence="12">
    <location>
        <position position="34"/>
    </location>
    <ligand>
        <name>S-adenosyl-L-methionine</name>
        <dbReference type="ChEBI" id="CHEBI:59789"/>
    </ligand>
</feature>
<dbReference type="SFLD" id="SFLDG01383">
    <property type="entry name" value="cyclic_pyranopterin_phosphate"/>
    <property type="match status" value="1"/>
</dbReference>
<dbReference type="EMBL" id="JAVDQD010000001">
    <property type="protein sequence ID" value="MDR6237812.1"/>
    <property type="molecule type" value="Genomic_DNA"/>
</dbReference>
<evidence type="ECO:0000256" key="7">
    <source>
        <dbReference type="ARBA" id="ARBA00023014"/>
    </source>
</evidence>
<dbReference type="PROSITE" id="PS01305">
    <property type="entry name" value="MOAA_NIFB_PQQE"/>
    <property type="match status" value="1"/>
</dbReference>
<dbReference type="RefSeq" id="WP_309937283.1">
    <property type="nucleotide sequence ID" value="NZ_AP025305.1"/>
</dbReference>
<dbReference type="PANTHER" id="PTHR22960">
    <property type="entry name" value="MOLYBDOPTERIN COFACTOR SYNTHESIS PROTEIN A"/>
    <property type="match status" value="1"/>
</dbReference>
<feature type="binding site" evidence="12">
    <location>
        <position position="194"/>
    </location>
    <ligand>
        <name>S-adenosyl-L-methionine</name>
        <dbReference type="ChEBI" id="CHEBI:59789"/>
    </ligand>
</feature>
<keyword evidence="4 12" id="KW-0479">Metal-binding</keyword>
<dbReference type="SFLD" id="SFLDG01386">
    <property type="entry name" value="main_SPASM_domain-containing"/>
    <property type="match status" value="1"/>
</dbReference>
<dbReference type="GO" id="GO:0046872">
    <property type="term" value="F:metal ion binding"/>
    <property type="evidence" value="ECO:0007669"/>
    <property type="project" value="UniProtKB-KW"/>
</dbReference>
<dbReference type="Gene3D" id="3.20.20.70">
    <property type="entry name" value="Aldolase class I"/>
    <property type="match status" value="1"/>
</dbReference>
<dbReference type="GO" id="GO:1904047">
    <property type="term" value="F:S-adenosyl-L-methionine binding"/>
    <property type="evidence" value="ECO:0007669"/>
    <property type="project" value="UniProtKB-UniRule"/>
</dbReference>
<feature type="binding site" evidence="12">
    <location>
        <position position="21"/>
    </location>
    <ligand>
        <name>GTP</name>
        <dbReference type="ChEBI" id="CHEBI:37565"/>
    </ligand>
</feature>
<keyword evidence="6 12" id="KW-0408">Iron</keyword>
<feature type="binding site" evidence="12">
    <location>
        <position position="276"/>
    </location>
    <ligand>
        <name>[4Fe-4S] cluster</name>
        <dbReference type="ChEBI" id="CHEBI:49883"/>
        <label>2</label>
        <note>4Fe-4S-substrate</note>
    </ligand>
</feature>
<reference evidence="14" key="1">
    <citation type="submission" date="2023-07" db="EMBL/GenBank/DDBJ databases">
        <title>Genomic Encyclopedia of Type Strains, Phase IV (KMG-IV): sequencing the most valuable type-strain genomes for metagenomic binning, comparative biology and taxonomic classification.</title>
        <authorList>
            <person name="Goeker M."/>
        </authorList>
    </citation>
    <scope>NUCLEOTIDE SEQUENCE</scope>
    <source>
        <strain evidence="14">DSM 26174</strain>
    </source>
</reference>
<evidence type="ECO:0000256" key="5">
    <source>
        <dbReference type="ARBA" id="ARBA00022741"/>
    </source>
</evidence>
<dbReference type="PANTHER" id="PTHR22960:SF0">
    <property type="entry name" value="MOLYBDENUM COFACTOR BIOSYNTHESIS PROTEIN 1"/>
    <property type="match status" value="1"/>
</dbReference>
<dbReference type="GO" id="GO:0061798">
    <property type="term" value="F:GTP 3',8'-cyclase activity"/>
    <property type="evidence" value="ECO:0007669"/>
    <property type="project" value="UniProtKB-UniRule"/>
</dbReference>
<dbReference type="InterPro" id="IPR040064">
    <property type="entry name" value="MoaA-like"/>
</dbReference>
<keyword evidence="7 12" id="KW-0411">Iron-sulfur</keyword>
<feature type="binding site" evidence="12">
    <location>
        <position position="35"/>
    </location>
    <ligand>
        <name>[4Fe-4S] cluster</name>
        <dbReference type="ChEBI" id="CHEBI:49883"/>
        <label>1</label>
        <note>4Fe-4S-S-AdoMet</note>
    </ligand>
</feature>
<evidence type="ECO:0000256" key="9">
    <source>
        <dbReference type="ARBA" id="ARBA00023150"/>
    </source>
</evidence>
<comment type="function">
    <text evidence="12">Catalyzes the cyclization of GTP to (8S)-3',8-cyclo-7,8-dihydroguanosine 5'-triphosphate.</text>
</comment>
<comment type="catalytic activity">
    <reaction evidence="11 12">
        <text>GTP + AH2 + S-adenosyl-L-methionine = (8S)-3',8-cyclo-7,8-dihydroguanosine 5'-triphosphate + 5'-deoxyadenosine + L-methionine + A + H(+)</text>
        <dbReference type="Rhea" id="RHEA:49576"/>
        <dbReference type="ChEBI" id="CHEBI:13193"/>
        <dbReference type="ChEBI" id="CHEBI:15378"/>
        <dbReference type="ChEBI" id="CHEBI:17319"/>
        <dbReference type="ChEBI" id="CHEBI:17499"/>
        <dbReference type="ChEBI" id="CHEBI:37565"/>
        <dbReference type="ChEBI" id="CHEBI:57844"/>
        <dbReference type="ChEBI" id="CHEBI:59789"/>
        <dbReference type="ChEBI" id="CHEBI:131766"/>
        <dbReference type="EC" id="4.1.99.22"/>
    </reaction>
</comment>
<evidence type="ECO:0000256" key="1">
    <source>
        <dbReference type="ARBA" id="ARBA00012167"/>
    </source>
</evidence>
<keyword evidence="9 12" id="KW-0501">Molybdenum cofactor biosynthesis</keyword>
<evidence type="ECO:0000256" key="10">
    <source>
        <dbReference type="ARBA" id="ARBA00023239"/>
    </source>
</evidence>
<evidence type="ECO:0000256" key="12">
    <source>
        <dbReference type="HAMAP-Rule" id="MF_01225"/>
    </source>
</evidence>
<dbReference type="NCBIfam" id="TIGR02666">
    <property type="entry name" value="moaA"/>
    <property type="match status" value="1"/>
</dbReference>
<dbReference type="InterPro" id="IPR006638">
    <property type="entry name" value="Elp3/MiaA/NifB-like_rSAM"/>
</dbReference>
<organism evidence="14 15">
    <name type="scientific">Aureibacter tunicatorum</name>
    <dbReference type="NCBI Taxonomy" id="866807"/>
    <lineage>
        <taxon>Bacteria</taxon>
        <taxon>Pseudomonadati</taxon>
        <taxon>Bacteroidota</taxon>
        <taxon>Cytophagia</taxon>
        <taxon>Cytophagales</taxon>
        <taxon>Persicobacteraceae</taxon>
        <taxon>Aureibacter</taxon>
    </lineage>
</organism>
<dbReference type="CDD" id="cd01335">
    <property type="entry name" value="Radical_SAM"/>
    <property type="match status" value="1"/>
</dbReference>
<feature type="binding site" evidence="12">
    <location>
        <position position="259"/>
    </location>
    <ligand>
        <name>[4Fe-4S] cluster</name>
        <dbReference type="ChEBI" id="CHEBI:49883"/>
        <label>2</label>
        <note>4Fe-4S-substrate</note>
    </ligand>
</feature>
<dbReference type="SUPFAM" id="SSF102114">
    <property type="entry name" value="Radical SAM enzymes"/>
    <property type="match status" value="1"/>
</dbReference>
<feature type="binding site" evidence="12">
    <location>
        <position position="262"/>
    </location>
    <ligand>
        <name>[4Fe-4S] cluster</name>
        <dbReference type="ChEBI" id="CHEBI:49883"/>
        <label>2</label>
        <note>4Fe-4S-substrate</note>
    </ligand>
</feature>
<dbReference type="Proteomes" id="UP001185092">
    <property type="component" value="Unassembled WGS sequence"/>
</dbReference>
<dbReference type="CDD" id="cd21117">
    <property type="entry name" value="Twitch_MoaA"/>
    <property type="match status" value="1"/>
</dbReference>
<feature type="binding site" evidence="12">
    <location>
        <begin position="264"/>
        <end position="266"/>
    </location>
    <ligand>
        <name>GTP</name>
        <dbReference type="ChEBI" id="CHEBI:37565"/>
    </ligand>
</feature>
<keyword evidence="3 12" id="KW-0949">S-adenosyl-L-methionine</keyword>
<keyword evidence="2 12" id="KW-0004">4Fe-4S</keyword>
<evidence type="ECO:0000259" key="13">
    <source>
        <dbReference type="PROSITE" id="PS51918"/>
    </source>
</evidence>
<evidence type="ECO:0000256" key="8">
    <source>
        <dbReference type="ARBA" id="ARBA00023134"/>
    </source>
</evidence>
<dbReference type="Pfam" id="PF04055">
    <property type="entry name" value="Radical_SAM"/>
    <property type="match status" value="1"/>
</dbReference>
<dbReference type="GO" id="GO:0051539">
    <property type="term" value="F:4 iron, 4 sulfur cluster binding"/>
    <property type="evidence" value="ECO:0007669"/>
    <property type="project" value="UniProtKB-UniRule"/>
</dbReference>
<accession>A0AAE3XJ48</accession>
<dbReference type="GO" id="GO:0061799">
    <property type="term" value="F:cyclic pyranopterin monophosphate synthase activity"/>
    <property type="evidence" value="ECO:0007669"/>
    <property type="project" value="TreeGrafter"/>
</dbReference>
<comment type="subunit">
    <text evidence="12">Monomer and homodimer.</text>
</comment>
<feature type="binding site" evidence="12">
    <location>
        <position position="28"/>
    </location>
    <ligand>
        <name>[4Fe-4S] cluster</name>
        <dbReference type="ChEBI" id="CHEBI:49883"/>
        <label>1</label>
        <note>4Fe-4S-S-AdoMet</note>
    </ligand>
</feature>
<dbReference type="InterPro" id="IPR010505">
    <property type="entry name" value="MoaA_twitch"/>
</dbReference>
<evidence type="ECO:0000313" key="14">
    <source>
        <dbReference type="EMBL" id="MDR6237812.1"/>
    </source>
</evidence>
<dbReference type="InterPro" id="IPR007197">
    <property type="entry name" value="rSAM"/>
</dbReference>
<keyword evidence="15" id="KW-1185">Reference proteome</keyword>
<dbReference type="InterPro" id="IPR013483">
    <property type="entry name" value="MoaA"/>
</dbReference>
<dbReference type="SFLD" id="SFLDS00029">
    <property type="entry name" value="Radical_SAM"/>
    <property type="match status" value="1"/>
</dbReference>
<feature type="binding site" evidence="12">
    <location>
        <position position="71"/>
    </location>
    <ligand>
        <name>GTP</name>
        <dbReference type="ChEBI" id="CHEBI:37565"/>
    </ligand>
</feature>
<evidence type="ECO:0000256" key="4">
    <source>
        <dbReference type="ARBA" id="ARBA00022723"/>
    </source>
</evidence>
<feature type="binding site" evidence="12">
    <location>
        <position position="100"/>
    </location>
    <ligand>
        <name>GTP</name>
        <dbReference type="ChEBI" id="CHEBI:37565"/>
    </ligand>
</feature>
<name>A0AAE3XJ48_9BACT</name>
<dbReference type="AlphaFoldDB" id="A0AAE3XJ48"/>
<feature type="binding site" evidence="12">
    <location>
        <position position="160"/>
    </location>
    <ligand>
        <name>GTP</name>
        <dbReference type="ChEBI" id="CHEBI:37565"/>
    </ligand>
</feature>
<sequence length="334" mass="38059">MKIESKNPLVDRFGRVHDYLRISLIEKCNLRCTYCMPEQGIPLSPKSHLMTSDEVFALAKTFVDLGVKKIRFTGGEPLLRKDFDEILRKVAELPVELAITTNGILLDRYYDLLLELNVRSINVSLDTLDSKKFEEITRRNQFDRVMKNIELFNNEHFDLKVNAVLMRGFNESELVDFVEMTQHSSIAVRFIEFMPFGGNKWEEEKTVTLADILGVMNTFYGEEKVVSHAHLPNETSKIFHIEGYQGTFGVISSVTSPFCGDCNRMRLTADGKMKNCLFGQDEKNLLSALREGQDIESLIRSSVHEKHEKHGGLSLDNENADSLDKNRSMILIGG</sequence>
<dbReference type="SMART" id="SM00729">
    <property type="entry name" value="Elp3"/>
    <property type="match status" value="1"/>
</dbReference>
<feature type="binding site" evidence="12">
    <location>
        <position position="75"/>
    </location>
    <ligand>
        <name>S-adenosyl-L-methionine</name>
        <dbReference type="ChEBI" id="CHEBI:59789"/>
    </ligand>
</feature>